<comment type="caution">
    <text evidence="1">The sequence shown here is derived from an EMBL/GenBank/DDBJ whole genome shotgun (WGS) entry which is preliminary data.</text>
</comment>
<organism evidence="1 2">
    <name type="scientific">Natronococcus pandeyae</name>
    <dbReference type="NCBI Taxonomy" id="2055836"/>
    <lineage>
        <taxon>Archaea</taxon>
        <taxon>Methanobacteriati</taxon>
        <taxon>Methanobacteriota</taxon>
        <taxon>Stenosarchaea group</taxon>
        <taxon>Halobacteria</taxon>
        <taxon>Halobacteriales</taxon>
        <taxon>Natrialbaceae</taxon>
        <taxon>Natronococcus</taxon>
    </lineage>
</organism>
<evidence type="ECO:0000313" key="1">
    <source>
        <dbReference type="EMBL" id="TYL40517.1"/>
    </source>
</evidence>
<dbReference type="Proteomes" id="UP000766904">
    <property type="component" value="Unassembled WGS sequence"/>
</dbReference>
<evidence type="ECO:0000313" key="2">
    <source>
        <dbReference type="Proteomes" id="UP000766904"/>
    </source>
</evidence>
<accession>A0A8J8Q7G4</accession>
<reference evidence="1" key="1">
    <citation type="submission" date="2017-11" db="EMBL/GenBank/DDBJ databases">
        <authorList>
            <person name="Kajale S.C."/>
            <person name="Sharma A."/>
        </authorList>
    </citation>
    <scope>NUCLEOTIDE SEQUENCE</scope>
    <source>
        <strain evidence="1">LS1_42</strain>
    </source>
</reference>
<keyword evidence="2" id="KW-1185">Reference proteome</keyword>
<name>A0A8J8Q7G4_9EURY</name>
<dbReference type="AlphaFoldDB" id="A0A8J8Q7G4"/>
<sequence>MEGAAGPDDGVGGFLAGGELLGHTWIFAGEYLTLVDPDRRARREVDRRPALSRQSVVRNRRKANVYPAVIEPARVDGVALSAWNPPADSVPFVLSERLFEDRSLEHGRHQR</sequence>
<dbReference type="EMBL" id="PHNJ01000001">
    <property type="protein sequence ID" value="TYL40517.1"/>
    <property type="molecule type" value="Genomic_DNA"/>
</dbReference>
<proteinExistence type="predicted"/>
<protein>
    <submittedName>
        <fullName evidence="1">Uncharacterized protein</fullName>
    </submittedName>
</protein>
<gene>
    <name evidence="1" type="ORF">CV102_02815</name>
</gene>